<evidence type="ECO:0000313" key="2">
    <source>
        <dbReference type="Proteomes" id="UP000290131"/>
    </source>
</evidence>
<proteinExistence type="predicted"/>
<keyword evidence="2" id="KW-1185">Reference proteome</keyword>
<accession>A0A3T0IIN4</accession>
<dbReference type="Proteomes" id="UP000290131">
    <property type="component" value="Segment"/>
</dbReference>
<name>A0A3T0IIN4_9CAUD</name>
<dbReference type="EMBL" id="MK301608">
    <property type="protein sequence ID" value="AZU99682.1"/>
    <property type="molecule type" value="Genomic_DNA"/>
</dbReference>
<evidence type="ECO:0000313" key="1">
    <source>
        <dbReference type="EMBL" id="AZU99682.1"/>
    </source>
</evidence>
<reference evidence="1" key="1">
    <citation type="submission" date="2018-12" db="EMBL/GenBank/DDBJ databases">
        <title>Characterization of a N4-like bacteriophage infecting a coral-derived Vibrio strain.</title>
        <authorList>
            <person name="Huang S."/>
        </authorList>
    </citation>
    <scope>NUCLEOTIDE SEQUENCE [LARGE SCALE GENOMIC DNA]</scope>
</reference>
<protein>
    <submittedName>
        <fullName evidence="1">Uncharacterized protein</fullName>
    </submittedName>
</protein>
<gene>
    <name evidence="1" type="ORF">SBP1_gp090</name>
</gene>
<sequence length="80" mass="8896">MTKSEANKLIFNQHGYYIASSGGLYLIGGGKIGICAFEWNAPRHILRVNILADAINGPQMKEIQTLCLLHDIRLKILENS</sequence>
<organism evidence="1">
    <name type="scientific">Vibrio virus vB_VspP_SBP1</name>
    <dbReference type="NCBI Taxonomy" id="2500581"/>
    <lineage>
        <taxon>Viruses</taxon>
        <taxon>Duplodnaviria</taxon>
        <taxon>Heunggongvirae</taxon>
        <taxon>Uroviricota</taxon>
        <taxon>Caudoviricetes</taxon>
        <taxon>Schitoviridae</taxon>
        <taxon>Electravirus</taxon>
        <taxon>Electravirus Sbp1</taxon>
    </lineage>
</organism>